<proteinExistence type="predicted"/>
<dbReference type="EMBL" id="VLLL01000006">
    <property type="protein sequence ID" value="TWJ11870.1"/>
    <property type="molecule type" value="Genomic_DNA"/>
</dbReference>
<keyword evidence="3" id="KW-1185">Reference proteome</keyword>
<name>A0A562V1S1_9ACTN</name>
<reference evidence="2 3" key="1">
    <citation type="journal article" date="2013" name="Stand. Genomic Sci.">
        <title>Genomic Encyclopedia of Type Strains, Phase I: The one thousand microbial genomes (KMG-I) project.</title>
        <authorList>
            <person name="Kyrpides N.C."/>
            <person name="Woyke T."/>
            <person name="Eisen J.A."/>
            <person name="Garrity G."/>
            <person name="Lilburn T.G."/>
            <person name="Beck B.J."/>
            <person name="Whitman W.B."/>
            <person name="Hugenholtz P."/>
            <person name="Klenk H.P."/>
        </authorList>
    </citation>
    <scope>NUCLEOTIDE SEQUENCE [LARGE SCALE GENOMIC DNA]</scope>
    <source>
        <strain evidence="2 3">DSM 45044</strain>
    </source>
</reference>
<accession>A0A562V1S1</accession>
<evidence type="ECO:0000313" key="2">
    <source>
        <dbReference type="EMBL" id="TWJ11870.1"/>
    </source>
</evidence>
<gene>
    <name evidence="2" type="ORF">LX16_2608</name>
</gene>
<dbReference type="AlphaFoldDB" id="A0A562V1S1"/>
<comment type="caution">
    <text evidence="2">The sequence shown here is derived from an EMBL/GenBank/DDBJ whole genome shotgun (WGS) entry which is preliminary data.</text>
</comment>
<protein>
    <submittedName>
        <fullName evidence="2">Uncharacterized protein DUF397</fullName>
    </submittedName>
</protein>
<dbReference type="OrthoDB" id="4301277at2"/>
<organism evidence="2 3">
    <name type="scientific">Stackebrandtia albiflava</name>
    <dbReference type="NCBI Taxonomy" id="406432"/>
    <lineage>
        <taxon>Bacteria</taxon>
        <taxon>Bacillati</taxon>
        <taxon>Actinomycetota</taxon>
        <taxon>Actinomycetes</taxon>
        <taxon>Glycomycetales</taxon>
        <taxon>Glycomycetaceae</taxon>
        <taxon>Stackebrandtia</taxon>
    </lineage>
</organism>
<dbReference type="RefSeq" id="WP_147138532.1">
    <property type="nucleotide sequence ID" value="NZ_BAABIJ010000002.1"/>
</dbReference>
<feature type="domain" description="DUF397" evidence="1">
    <location>
        <begin position="4"/>
        <end position="55"/>
    </location>
</feature>
<dbReference type="Pfam" id="PF04149">
    <property type="entry name" value="DUF397"/>
    <property type="match status" value="1"/>
</dbReference>
<dbReference type="Proteomes" id="UP000321617">
    <property type="component" value="Unassembled WGS sequence"/>
</dbReference>
<sequence length="55" mass="5975">MTGRWRKSSRSGANTGNCVEVRVTGPVEVRDSKAPELGSLALERTDFTALLRAVQ</sequence>
<evidence type="ECO:0000313" key="3">
    <source>
        <dbReference type="Proteomes" id="UP000321617"/>
    </source>
</evidence>
<evidence type="ECO:0000259" key="1">
    <source>
        <dbReference type="Pfam" id="PF04149"/>
    </source>
</evidence>
<dbReference type="InterPro" id="IPR007278">
    <property type="entry name" value="DUF397"/>
</dbReference>